<keyword evidence="2" id="KW-0949">S-adenosyl-L-methionine</keyword>
<organism evidence="7 8">
    <name type="scientific">candidate division KSB3 bacterium</name>
    <dbReference type="NCBI Taxonomy" id="2044937"/>
    <lineage>
        <taxon>Bacteria</taxon>
        <taxon>candidate division KSB3</taxon>
    </lineage>
</organism>
<protein>
    <submittedName>
        <fullName evidence="7">Radical SAM protein</fullName>
    </submittedName>
</protein>
<sequence>MPKTLYLINPAASFPFYYETGVYSQLGFQPATMMAHLALTTVAAMVPDDFAVQVCDERIFSADFDCTADIIGITGTYSQLRRIITLARAFRRQGRIVVIGGPLASLYPEAVRPHCDIVVRGELEQVAARLFSDLRKGTWQAEYIGEWADLSLSPVLRWDLYPNDRSVIGSLQTSRGCPFECEFCSVQAYAGRRQRYKPLAHIL</sequence>
<dbReference type="PROSITE" id="PS51332">
    <property type="entry name" value="B12_BINDING"/>
    <property type="match status" value="1"/>
</dbReference>
<dbReference type="EMBL" id="WJJP01000415">
    <property type="protein sequence ID" value="MBD3325441.1"/>
    <property type="molecule type" value="Genomic_DNA"/>
</dbReference>
<dbReference type="PANTHER" id="PTHR43409:SF7">
    <property type="entry name" value="BLL1977 PROTEIN"/>
    <property type="match status" value="1"/>
</dbReference>
<gene>
    <name evidence="7" type="ORF">GF339_12695</name>
</gene>
<dbReference type="SUPFAM" id="SSF102114">
    <property type="entry name" value="Radical SAM enzymes"/>
    <property type="match status" value="1"/>
</dbReference>
<evidence type="ECO:0000256" key="3">
    <source>
        <dbReference type="ARBA" id="ARBA00022723"/>
    </source>
</evidence>
<dbReference type="GO" id="GO:0051536">
    <property type="term" value="F:iron-sulfur cluster binding"/>
    <property type="evidence" value="ECO:0007669"/>
    <property type="project" value="UniProtKB-KW"/>
</dbReference>
<evidence type="ECO:0000256" key="1">
    <source>
        <dbReference type="ARBA" id="ARBA00001966"/>
    </source>
</evidence>
<proteinExistence type="predicted"/>
<dbReference type="GO" id="GO:0005829">
    <property type="term" value="C:cytosol"/>
    <property type="evidence" value="ECO:0007669"/>
    <property type="project" value="TreeGrafter"/>
</dbReference>
<dbReference type="GO" id="GO:0031419">
    <property type="term" value="F:cobalamin binding"/>
    <property type="evidence" value="ECO:0007669"/>
    <property type="project" value="InterPro"/>
</dbReference>
<dbReference type="Pfam" id="PF02310">
    <property type="entry name" value="B12-binding"/>
    <property type="match status" value="1"/>
</dbReference>
<dbReference type="Proteomes" id="UP000649604">
    <property type="component" value="Unassembled WGS sequence"/>
</dbReference>
<dbReference type="SFLD" id="SFLDG01082">
    <property type="entry name" value="B12-binding_domain_containing"/>
    <property type="match status" value="1"/>
</dbReference>
<dbReference type="SUPFAM" id="SSF52242">
    <property type="entry name" value="Cobalamin (vitamin B12)-binding domain"/>
    <property type="match status" value="1"/>
</dbReference>
<dbReference type="InterPro" id="IPR006158">
    <property type="entry name" value="Cobalamin-bd"/>
</dbReference>
<accession>A0A9D5Q716</accession>
<keyword evidence="4" id="KW-0408">Iron</keyword>
<dbReference type="InterPro" id="IPR058240">
    <property type="entry name" value="rSAM_sf"/>
</dbReference>
<dbReference type="InterPro" id="IPR007197">
    <property type="entry name" value="rSAM"/>
</dbReference>
<evidence type="ECO:0000259" key="6">
    <source>
        <dbReference type="PROSITE" id="PS51332"/>
    </source>
</evidence>
<dbReference type="Gene3D" id="3.40.50.280">
    <property type="entry name" value="Cobalamin-binding domain"/>
    <property type="match status" value="1"/>
</dbReference>
<evidence type="ECO:0000256" key="4">
    <source>
        <dbReference type="ARBA" id="ARBA00023004"/>
    </source>
</evidence>
<feature type="non-terminal residue" evidence="7">
    <location>
        <position position="203"/>
    </location>
</feature>
<evidence type="ECO:0000256" key="2">
    <source>
        <dbReference type="ARBA" id="ARBA00022691"/>
    </source>
</evidence>
<comment type="cofactor">
    <cofactor evidence="1">
        <name>[4Fe-4S] cluster</name>
        <dbReference type="ChEBI" id="CHEBI:49883"/>
    </cofactor>
</comment>
<name>A0A9D5Q716_9BACT</name>
<evidence type="ECO:0000313" key="7">
    <source>
        <dbReference type="EMBL" id="MBD3325441.1"/>
    </source>
</evidence>
<comment type="caution">
    <text evidence="7">The sequence shown here is derived from an EMBL/GenBank/DDBJ whole genome shotgun (WGS) entry which is preliminary data.</text>
</comment>
<dbReference type="InterPro" id="IPR051198">
    <property type="entry name" value="BchE-like"/>
</dbReference>
<feature type="domain" description="B12-binding" evidence="6">
    <location>
        <begin position="49"/>
        <end position="141"/>
    </location>
</feature>
<dbReference type="SFLD" id="SFLDS00029">
    <property type="entry name" value="Radical_SAM"/>
    <property type="match status" value="1"/>
</dbReference>
<reference evidence="7" key="1">
    <citation type="submission" date="2019-11" db="EMBL/GenBank/DDBJ databases">
        <title>Microbial mats filling the niche in hypersaline microbial mats.</title>
        <authorList>
            <person name="Wong H.L."/>
            <person name="Macleod F.I."/>
            <person name="White R.A. III"/>
            <person name="Burns B.P."/>
        </authorList>
    </citation>
    <scope>NUCLEOTIDE SEQUENCE</scope>
    <source>
        <strain evidence="7">Rbin_158</strain>
    </source>
</reference>
<dbReference type="PANTHER" id="PTHR43409">
    <property type="entry name" value="ANAEROBIC MAGNESIUM-PROTOPORPHYRIN IX MONOMETHYL ESTER CYCLASE-RELATED"/>
    <property type="match status" value="1"/>
</dbReference>
<dbReference type="GO" id="GO:0046872">
    <property type="term" value="F:metal ion binding"/>
    <property type="evidence" value="ECO:0007669"/>
    <property type="project" value="UniProtKB-KW"/>
</dbReference>
<dbReference type="InterPro" id="IPR036724">
    <property type="entry name" value="Cobalamin-bd_sf"/>
</dbReference>
<dbReference type="GO" id="GO:0003824">
    <property type="term" value="F:catalytic activity"/>
    <property type="evidence" value="ECO:0007669"/>
    <property type="project" value="InterPro"/>
</dbReference>
<dbReference type="AlphaFoldDB" id="A0A9D5Q716"/>
<keyword evidence="3" id="KW-0479">Metal-binding</keyword>
<evidence type="ECO:0000313" key="8">
    <source>
        <dbReference type="Proteomes" id="UP000649604"/>
    </source>
</evidence>
<keyword evidence="5" id="KW-0411">Iron-sulfur</keyword>
<evidence type="ECO:0000256" key="5">
    <source>
        <dbReference type="ARBA" id="ARBA00023014"/>
    </source>
</evidence>